<evidence type="ECO:0000256" key="8">
    <source>
        <dbReference type="ARBA" id="ARBA00023211"/>
    </source>
</evidence>
<dbReference type="GO" id="GO:0006508">
    <property type="term" value="P:proteolysis"/>
    <property type="evidence" value="ECO:0007669"/>
    <property type="project" value="UniProtKB-KW"/>
</dbReference>
<feature type="binding site" evidence="9">
    <location>
        <position position="273"/>
    </location>
    <ligand>
        <name>Mn(2+)</name>
        <dbReference type="ChEBI" id="CHEBI:29035"/>
        <label>1</label>
    </ligand>
</feature>
<evidence type="ECO:0000259" key="10">
    <source>
        <dbReference type="PROSITE" id="PS00631"/>
    </source>
</evidence>
<feature type="domain" description="Cytosol aminopeptidase" evidence="10">
    <location>
        <begin position="348"/>
        <end position="355"/>
    </location>
</feature>
<dbReference type="Pfam" id="PF02789">
    <property type="entry name" value="Peptidase_M17_N"/>
    <property type="match status" value="1"/>
</dbReference>
<comment type="cofactor">
    <cofactor evidence="9">
        <name>Mn(2+)</name>
        <dbReference type="ChEBI" id="CHEBI:29035"/>
    </cofactor>
    <text evidence="9">Binds 2 manganese ions per subunit.</text>
</comment>
<comment type="caution">
    <text evidence="11">The sequence shown here is derived from an EMBL/GenBank/DDBJ whole genome shotgun (WGS) entry which is preliminary data.</text>
</comment>
<comment type="subcellular location">
    <subcellularLocation>
        <location evidence="9">Cytoplasm</location>
    </subcellularLocation>
</comment>
<feature type="binding site" evidence="9">
    <location>
        <position position="352"/>
    </location>
    <ligand>
        <name>Mn(2+)</name>
        <dbReference type="ChEBI" id="CHEBI:29035"/>
        <label>2</label>
    </ligand>
</feature>
<dbReference type="Pfam" id="PF00883">
    <property type="entry name" value="Peptidase_M17"/>
    <property type="match status" value="1"/>
</dbReference>
<dbReference type="CDD" id="cd00433">
    <property type="entry name" value="Peptidase_M17"/>
    <property type="match status" value="1"/>
</dbReference>
<organism evidence="11 12">
    <name type="scientific">Marinobacter salinexigens</name>
    <dbReference type="NCBI Taxonomy" id="2919747"/>
    <lineage>
        <taxon>Bacteria</taxon>
        <taxon>Pseudomonadati</taxon>
        <taxon>Pseudomonadota</taxon>
        <taxon>Gammaproteobacteria</taxon>
        <taxon>Pseudomonadales</taxon>
        <taxon>Marinobacteraceae</taxon>
        <taxon>Marinobacter</taxon>
    </lineage>
</organism>
<reference evidence="11 12" key="1">
    <citation type="submission" date="2019-08" db="EMBL/GenBank/DDBJ databases">
        <title>Marinobacter ZYF650 sp. nov., a marine bacterium isolated from seawater of the Mariana trench.</title>
        <authorList>
            <person name="Ahmad W."/>
        </authorList>
    </citation>
    <scope>NUCLEOTIDE SEQUENCE [LARGE SCALE GENOMIC DNA]</scope>
    <source>
        <strain evidence="11 12">ZYF650</strain>
    </source>
</reference>
<feature type="active site" evidence="9">
    <location>
        <position position="280"/>
    </location>
</feature>
<dbReference type="InterPro" id="IPR043472">
    <property type="entry name" value="Macro_dom-like"/>
</dbReference>
<keyword evidence="5 9" id="KW-0645">Protease</keyword>
<dbReference type="SUPFAM" id="SSF53187">
    <property type="entry name" value="Zn-dependent exopeptidases"/>
    <property type="match status" value="1"/>
</dbReference>
<dbReference type="AlphaFoldDB" id="A0A5B0VH95"/>
<dbReference type="FunFam" id="3.40.630.10:FF:000004">
    <property type="entry name" value="Probable cytosol aminopeptidase"/>
    <property type="match status" value="1"/>
</dbReference>
<dbReference type="Gene3D" id="3.40.630.10">
    <property type="entry name" value="Zn peptidases"/>
    <property type="match status" value="1"/>
</dbReference>
<evidence type="ECO:0000256" key="9">
    <source>
        <dbReference type="HAMAP-Rule" id="MF_00181"/>
    </source>
</evidence>
<dbReference type="EC" id="3.4.11.10" evidence="9"/>
<evidence type="ECO:0000256" key="5">
    <source>
        <dbReference type="ARBA" id="ARBA00022670"/>
    </source>
</evidence>
<feature type="binding site" evidence="9">
    <location>
        <position position="273"/>
    </location>
    <ligand>
        <name>Mn(2+)</name>
        <dbReference type="ChEBI" id="CHEBI:29035"/>
        <label>2</label>
    </ligand>
</feature>
<keyword evidence="4 9" id="KW-0031">Aminopeptidase</keyword>
<dbReference type="SUPFAM" id="SSF52949">
    <property type="entry name" value="Macro domain-like"/>
    <property type="match status" value="1"/>
</dbReference>
<evidence type="ECO:0000256" key="4">
    <source>
        <dbReference type="ARBA" id="ARBA00022438"/>
    </source>
</evidence>
<feature type="binding site" evidence="9">
    <location>
        <position position="268"/>
    </location>
    <ligand>
        <name>Mn(2+)</name>
        <dbReference type="ChEBI" id="CHEBI:29035"/>
        <label>2</label>
    </ligand>
</feature>
<dbReference type="GO" id="GO:0005737">
    <property type="term" value="C:cytoplasm"/>
    <property type="evidence" value="ECO:0007669"/>
    <property type="project" value="UniProtKB-SubCell"/>
</dbReference>
<dbReference type="NCBIfam" id="NF002073">
    <property type="entry name" value="PRK00913.1-2"/>
    <property type="match status" value="1"/>
</dbReference>
<dbReference type="GO" id="GO:0030145">
    <property type="term" value="F:manganese ion binding"/>
    <property type="evidence" value="ECO:0007669"/>
    <property type="project" value="UniProtKB-UniRule"/>
</dbReference>
<protein>
    <recommendedName>
        <fullName evidence="9">Probable cytosol aminopeptidase</fullName>
        <ecNumber evidence="9">3.4.11.1</ecNumber>
    </recommendedName>
    <alternativeName>
        <fullName evidence="9">Leucine aminopeptidase</fullName>
        <shortName evidence="9">LAP</shortName>
        <ecNumber evidence="9">3.4.11.10</ecNumber>
    </alternativeName>
    <alternativeName>
        <fullName evidence="9">Leucyl aminopeptidase</fullName>
    </alternativeName>
</protein>
<name>A0A5B0VH95_9GAMM</name>
<dbReference type="InterPro" id="IPR000819">
    <property type="entry name" value="Peptidase_M17_C"/>
</dbReference>
<feature type="binding site" evidence="9">
    <location>
        <position position="350"/>
    </location>
    <ligand>
        <name>Mn(2+)</name>
        <dbReference type="ChEBI" id="CHEBI:29035"/>
        <label>1</label>
    </ligand>
</feature>
<dbReference type="InterPro" id="IPR008283">
    <property type="entry name" value="Peptidase_M17_N"/>
</dbReference>
<sequence length="497" mass="52811">MNFSLSSKAITSTKSDCLVVGLPEKGEWPESTNQANEALGGLIKAMEKSGDISGKNSKTSVVPLIDQPWARLLVVGTGNDTDRTPANYRKSLIALVGALKDGASKSALIALADTAVTGDDAVSSETAKLSLIGRVLEEHLYTFHDYKSDKPAVSKLNKVVVQATSTAKAQKEAFNLGLATGRGMNYTRDLGNTPPNICHPVWLADQAKSMAKEYDCIKTEVLDEKQMEKMGMNTILAVGKGSSQPPRLIVMEYRGGKAKDKPYVLVGKGITFDTGGISLKPGEGMDEMKYDMGGSASVFGTMKVLAETQPKINVVAVIAAAENMPDGGASRPGDIITTLSGLTVEILNTDAEGRLVLCDALTYVKKFNPAAVVDMATLTGACIIALGNHATGLLSNNDELANELLAAGERTGDRAWRLPLWDEYQSQLDSNFADMQNIGGRPAGTITAACFLSRFAKDYPWAHLDIAGTAWHSGKAKGATGRPVPLLVNYLMSHAGK</sequence>
<evidence type="ECO:0000256" key="7">
    <source>
        <dbReference type="ARBA" id="ARBA00022801"/>
    </source>
</evidence>
<dbReference type="EMBL" id="VTUU01000004">
    <property type="protein sequence ID" value="KAA1173754.1"/>
    <property type="molecule type" value="Genomic_DNA"/>
</dbReference>
<evidence type="ECO:0000313" key="12">
    <source>
        <dbReference type="Proteomes" id="UP000323161"/>
    </source>
</evidence>
<comment type="catalytic activity">
    <reaction evidence="1 9">
        <text>Release of an N-terminal amino acid, Xaa-|-Yaa-, in which Xaa is preferably Leu, but may be other amino acids including Pro although not Arg or Lys, and Yaa may be Pro. Amino acid amides and methyl esters are also readily hydrolyzed, but rates on arylamides are exceedingly low.</text>
        <dbReference type="EC" id="3.4.11.1"/>
    </reaction>
</comment>
<keyword evidence="8 9" id="KW-0464">Manganese</keyword>
<accession>A0A5B0VH95</accession>
<proteinExistence type="inferred from homology"/>
<keyword evidence="9" id="KW-0963">Cytoplasm</keyword>
<dbReference type="RefSeq" id="WP_149600151.1">
    <property type="nucleotide sequence ID" value="NZ_VTUU01000004.1"/>
</dbReference>
<dbReference type="NCBIfam" id="NF002077">
    <property type="entry name" value="PRK00913.2-4"/>
    <property type="match status" value="1"/>
</dbReference>
<keyword evidence="12" id="KW-1185">Reference proteome</keyword>
<dbReference type="PANTHER" id="PTHR11963">
    <property type="entry name" value="LEUCINE AMINOPEPTIDASE-RELATED"/>
    <property type="match status" value="1"/>
</dbReference>
<keyword evidence="7 9" id="KW-0378">Hydrolase</keyword>
<dbReference type="InterPro" id="IPR023042">
    <property type="entry name" value="Peptidase_M17_leu_NH2_pept"/>
</dbReference>
<feature type="binding site" evidence="9">
    <location>
        <position position="291"/>
    </location>
    <ligand>
        <name>Mn(2+)</name>
        <dbReference type="ChEBI" id="CHEBI:29035"/>
        <label>2</label>
    </ligand>
</feature>
<comment type="catalytic activity">
    <reaction evidence="2 9">
        <text>Release of an N-terminal amino acid, preferentially leucine, but not glutamic or aspartic acids.</text>
        <dbReference type="EC" id="3.4.11.10"/>
    </reaction>
</comment>
<comment type="similarity">
    <text evidence="3 9">Belongs to the peptidase M17 family.</text>
</comment>
<evidence type="ECO:0000256" key="6">
    <source>
        <dbReference type="ARBA" id="ARBA00022723"/>
    </source>
</evidence>
<evidence type="ECO:0000313" key="11">
    <source>
        <dbReference type="EMBL" id="KAA1173754.1"/>
    </source>
</evidence>
<evidence type="ECO:0000256" key="2">
    <source>
        <dbReference type="ARBA" id="ARBA00000967"/>
    </source>
</evidence>
<dbReference type="Proteomes" id="UP000323161">
    <property type="component" value="Unassembled WGS sequence"/>
</dbReference>
<feature type="active site" evidence="9">
    <location>
        <position position="354"/>
    </location>
</feature>
<dbReference type="GO" id="GO:0070006">
    <property type="term" value="F:metalloaminopeptidase activity"/>
    <property type="evidence" value="ECO:0007669"/>
    <property type="project" value="InterPro"/>
</dbReference>
<comment type="function">
    <text evidence="9">Presumably involved in the processing and regular turnover of intracellular proteins. Catalyzes the removal of unsubstituted N-terminal amino acids from various peptides.</text>
</comment>
<dbReference type="InterPro" id="IPR011356">
    <property type="entry name" value="Leucine_aapep/pepB"/>
</dbReference>
<gene>
    <name evidence="9" type="primary">pepA</name>
    <name evidence="11" type="ORF">FWJ25_10020</name>
</gene>
<dbReference type="PANTHER" id="PTHR11963:SF23">
    <property type="entry name" value="CYTOSOL AMINOPEPTIDASE"/>
    <property type="match status" value="1"/>
</dbReference>
<dbReference type="EC" id="3.4.11.1" evidence="9"/>
<dbReference type="NCBIfam" id="NF002074">
    <property type="entry name" value="PRK00913.1-4"/>
    <property type="match status" value="1"/>
</dbReference>
<evidence type="ECO:0000256" key="1">
    <source>
        <dbReference type="ARBA" id="ARBA00000135"/>
    </source>
</evidence>
<dbReference type="Gene3D" id="3.40.220.10">
    <property type="entry name" value="Leucine Aminopeptidase, subunit E, domain 1"/>
    <property type="match status" value="1"/>
</dbReference>
<dbReference type="PROSITE" id="PS00631">
    <property type="entry name" value="CYTOSOL_AP"/>
    <property type="match status" value="1"/>
</dbReference>
<dbReference type="PRINTS" id="PR00481">
    <property type="entry name" value="LAMNOPPTDASE"/>
</dbReference>
<feature type="binding site" evidence="9">
    <location>
        <position position="352"/>
    </location>
    <ligand>
        <name>Mn(2+)</name>
        <dbReference type="ChEBI" id="CHEBI:29035"/>
        <label>1</label>
    </ligand>
</feature>
<dbReference type="HAMAP" id="MF_00181">
    <property type="entry name" value="Cytosol_peptidase_M17"/>
    <property type="match status" value="1"/>
</dbReference>
<keyword evidence="6 9" id="KW-0479">Metal-binding</keyword>
<evidence type="ECO:0000256" key="3">
    <source>
        <dbReference type="ARBA" id="ARBA00009528"/>
    </source>
</evidence>